<name>A0ABV5JHK0_9RHOB</name>
<protein>
    <submittedName>
        <fullName evidence="2">Uncharacterized protein</fullName>
    </submittedName>
</protein>
<sequence length="66" mass="7413">MGRHVLDHASSGEDGAALPRFTEEERKKGVKGPHPATKTLQQRKREKSSESARVQAYARIERGQKE</sequence>
<evidence type="ECO:0000313" key="2">
    <source>
        <dbReference type="EMBL" id="MFB9232952.1"/>
    </source>
</evidence>
<keyword evidence="3" id="KW-1185">Reference proteome</keyword>
<proteinExistence type="predicted"/>
<organism evidence="2 3">
    <name type="scientific">Pseudohalocynthiibacter aestuariivivens</name>
    <dbReference type="NCBI Taxonomy" id="1591409"/>
    <lineage>
        <taxon>Bacteria</taxon>
        <taxon>Pseudomonadati</taxon>
        <taxon>Pseudomonadota</taxon>
        <taxon>Alphaproteobacteria</taxon>
        <taxon>Rhodobacterales</taxon>
        <taxon>Paracoccaceae</taxon>
        <taxon>Pseudohalocynthiibacter</taxon>
    </lineage>
</organism>
<feature type="compositionally biased region" description="Basic and acidic residues" evidence="1">
    <location>
        <begin position="1"/>
        <end position="11"/>
    </location>
</feature>
<evidence type="ECO:0000313" key="3">
    <source>
        <dbReference type="Proteomes" id="UP001589683"/>
    </source>
</evidence>
<comment type="caution">
    <text evidence="2">The sequence shown here is derived from an EMBL/GenBank/DDBJ whole genome shotgun (WGS) entry which is preliminary data.</text>
</comment>
<dbReference type="RefSeq" id="WP_213887046.1">
    <property type="nucleotide sequence ID" value="NZ_JAGFNU010000001.1"/>
</dbReference>
<dbReference type="EMBL" id="JBHMEA010000044">
    <property type="protein sequence ID" value="MFB9232952.1"/>
    <property type="molecule type" value="Genomic_DNA"/>
</dbReference>
<feature type="region of interest" description="Disordered" evidence="1">
    <location>
        <begin position="1"/>
        <end position="66"/>
    </location>
</feature>
<evidence type="ECO:0000256" key="1">
    <source>
        <dbReference type="SAM" id="MobiDB-lite"/>
    </source>
</evidence>
<dbReference type="Proteomes" id="UP001589683">
    <property type="component" value="Unassembled WGS sequence"/>
</dbReference>
<reference evidence="2 3" key="1">
    <citation type="submission" date="2024-09" db="EMBL/GenBank/DDBJ databases">
        <authorList>
            <person name="Sun Q."/>
            <person name="Mori K."/>
        </authorList>
    </citation>
    <scope>NUCLEOTIDE SEQUENCE [LARGE SCALE GENOMIC DNA]</scope>
    <source>
        <strain evidence="2 3">CECT 8726</strain>
    </source>
</reference>
<gene>
    <name evidence="2" type="ORF">ACFFUT_14255</name>
</gene>
<accession>A0ABV5JHK0</accession>